<evidence type="ECO:0000313" key="1">
    <source>
        <dbReference type="EMBL" id="MBD2774146.1"/>
    </source>
</evidence>
<name>A0A8J6XKA3_9CYAN</name>
<accession>A0A8J6XKA3</accession>
<proteinExistence type="predicted"/>
<dbReference type="AlphaFoldDB" id="A0A8J6XKA3"/>
<organism evidence="1 2">
    <name type="scientific">Iningainema tapete BLCC-T55</name>
    <dbReference type="NCBI Taxonomy" id="2748662"/>
    <lineage>
        <taxon>Bacteria</taxon>
        <taxon>Bacillati</taxon>
        <taxon>Cyanobacteriota</taxon>
        <taxon>Cyanophyceae</taxon>
        <taxon>Nostocales</taxon>
        <taxon>Scytonemataceae</taxon>
        <taxon>Iningainema tapete</taxon>
    </lineage>
</organism>
<protein>
    <recommendedName>
        <fullName evidence="3">Protein kinase domain-containing protein</fullName>
    </recommendedName>
</protein>
<dbReference type="Proteomes" id="UP000629098">
    <property type="component" value="Unassembled WGS sequence"/>
</dbReference>
<comment type="caution">
    <text evidence="1">The sequence shown here is derived from an EMBL/GenBank/DDBJ whole genome shotgun (WGS) entry which is preliminary data.</text>
</comment>
<dbReference type="SUPFAM" id="SSF56112">
    <property type="entry name" value="Protein kinase-like (PK-like)"/>
    <property type="match status" value="1"/>
</dbReference>
<evidence type="ECO:0008006" key="3">
    <source>
        <dbReference type="Google" id="ProtNLM"/>
    </source>
</evidence>
<dbReference type="InterPro" id="IPR011009">
    <property type="entry name" value="Kinase-like_dom_sf"/>
</dbReference>
<gene>
    <name evidence="1" type="ORF">ICL16_19220</name>
</gene>
<evidence type="ECO:0000313" key="2">
    <source>
        <dbReference type="Proteomes" id="UP000629098"/>
    </source>
</evidence>
<dbReference type="RefSeq" id="WP_190830778.1">
    <property type="nucleotide sequence ID" value="NZ_CAWPPI010000064.1"/>
</dbReference>
<keyword evidence="2" id="KW-1185">Reference proteome</keyword>
<reference evidence="1" key="1">
    <citation type="submission" date="2020-09" db="EMBL/GenBank/DDBJ databases">
        <title>Iningainema tapete sp. nov. (Scytonemataceae, Cyanobacteria) from greenhouses in central Florida (USA) produces two types of nodularin with biosynthetic potential for microcystin-LR and anabaenopeptins.</title>
        <authorList>
            <person name="Berthold D.E."/>
            <person name="Lefler F.W."/>
            <person name="Huang I.-S."/>
            <person name="Abdulla H."/>
            <person name="Zimba P.V."/>
            <person name="Laughinghouse H.D. IV."/>
        </authorList>
    </citation>
    <scope>NUCLEOTIDE SEQUENCE</scope>
    <source>
        <strain evidence="1">BLCCT55</strain>
    </source>
</reference>
<sequence>MADFGGISLKDYAINVEMLHVTSLQQFLDIAIQIATILDGLHRNGVIHKDNICHPDSSCTRLRL</sequence>
<dbReference type="EMBL" id="JACXAE010000064">
    <property type="protein sequence ID" value="MBD2774146.1"/>
    <property type="molecule type" value="Genomic_DNA"/>
</dbReference>